<evidence type="ECO:0000313" key="2">
    <source>
        <dbReference type="EMBL" id="KKU87617.1"/>
    </source>
</evidence>
<dbReference type="GO" id="GO:0004519">
    <property type="term" value="F:endonuclease activity"/>
    <property type="evidence" value="ECO:0007669"/>
    <property type="project" value="UniProtKB-KW"/>
</dbReference>
<keyword evidence="2" id="KW-0378">Hydrolase</keyword>
<evidence type="ECO:0000313" key="3">
    <source>
        <dbReference type="Proteomes" id="UP000034739"/>
    </source>
</evidence>
<dbReference type="SUPFAM" id="SSF55608">
    <property type="entry name" value="Homing endonucleases"/>
    <property type="match status" value="1"/>
</dbReference>
<dbReference type="InterPro" id="IPR004860">
    <property type="entry name" value="LAGLIDADG_dom"/>
</dbReference>
<dbReference type="Proteomes" id="UP000034739">
    <property type="component" value="Unassembled WGS sequence"/>
</dbReference>
<feature type="domain" description="Homing endonuclease LAGLIDADG" evidence="1">
    <location>
        <begin position="15"/>
        <end position="115"/>
    </location>
</feature>
<keyword evidence="2" id="KW-0540">Nuclease</keyword>
<dbReference type="Gene3D" id="3.10.28.10">
    <property type="entry name" value="Homing endonucleases"/>
    <property type="match status" value="1"/>
</dbReference>
<dbReference type="InterPro" id="IPR027434">
    <property type="entry name" value="Homing_endonucl"/>
</dbReference>
<comment type="caution">
    <text evidence="2">The sequence shown here is derived from an EMBL/GenBank/DDBJ whole genome shotgun (WGS) entry which is preliminary data.</text>
</comment>
<sequence>MPKTPAQNQDIGLYLSGYADGEGSFCVSFSPRPKLKVHIEVRPSFSVSQNGDRREVLDLFAMYFHCGTVRRNPSDKTYKYELRSLDNLVEKIIPHFEHYPLLSSKQKDFNKFKLICGWMKKKKHIEKSTLVDIVNIACSMNSSGTRKYSKEHLLRLIA</sequence>
<dbReference type="EMBL" id="LCOY01000022">
    <property type="protein sequence ID" value="KKU87617.1"/>
    <property type="molecule type" value="Genomic_DNA"/>
</dbReference>
<dbReference type="InterPro" id="IPR051289">
    <property type="entry name" value="LAGLIDADG_Endonuclease"/>
</dbReference>
<accession>A0A0G1U0L7</accession>
<evidence type="ECO:0000259" key="1">
    <source>
        <dbReference type="Pfam" id="PF00961"/>
    </source>
</evidence>
<organism evidence="2 3">
    <name type="scientific">Candidatus Gottesmanbacteria bacterium GW2011_GWA2_47_9</name>
    <dbReference type="NCBI Taxonomy" id="1618445"/>
    <lineage>
        <taxon>Bacteria</taxon>
        <taxon>Candidatus Gottesmaniibacteriota</taxon>
    </lineage>
</organism>
<dbReference type="PANTHER" id="PTHR36181:SF2">
    <property type="entry name" value="INTRON-ENCODED ENDONUCLEASE AI3-RELATED"/>
    <property type="match status" value="1"/>
</dbReference>
<dbReference type="AlphaFoldDB" id="A0A0G1U0L7"/>
<reference evidence="2 3" key="1">
    <citation type="journal article" date="2015" name="Nature">
        <title>rRNA introns, odd ribosomes, and small enigmatic genomes across a large radiation of phyla.</title>
        <authorList>
            <person name="Brown C.T."/>
            <person name="Hug L.A."/>
            <person name="Thomas B.C."/>
            <person name="Sharon I."/>
            <person name="Castelle C.J."/>
            <person name="Singh A."/>
            <person name="Wilkins M.J."/>
            <person name="Williams K.H."/>
            <person name="Banfield J.F."/>
        </authorList>
    </citation>
    <scope>NUCLEOTIDE SEQUENCE [LARGE SCALE GENOMIC DNA]</scope>
</reference>
<keyword evidence="2" id="KW-0255">Endonuclease</keyword>
<gene>
    <name evidence="2" type="ORF">UY16_C0022G0018</name>
</gene>
<dbReference type="Pfam" id="PF00961">
    <property type="entry name" value="LAGLIDADG_1"/>
    <property type="match status" value="1"/>
</dbReference>
<proteinExistence type="predicted"/>
<name>A0A0G1U0L7_9BACT</name>
<protein>
    <submittedName>
        <fullName evidence="2">LAGLIDADG homing endonuclease</fullName>
    </submittedName>
</protein>
<dbReference type="PANTHER" id="PTHR36181">
    <property type="entry name" value="INTRON-ENCODED ENDONUCLEASE AI3-RELATED"/>
    <property type="match status" value="1"/>
</dbReference>